<dbReference type="PANTHER" id="PTHR34153">
    <property type="entry name" value="SI:CH211-262H13.3-RELATED-RELATED"/>
    <property type="match status" value="1"/>
</dbReference>
<organism evidence="1 2">
    <name type="scientific">Macrosiphum euphorbiae</name>
    <name type="common">potato aphid</name>
    <dbReference type="NCBI Taxonomy" id="13131"/>
    <lineage>
        <taxon>Eukaryota</taxon>
        <taxon>Metazoa</taxon>
        <taxon>Ecdysozoa</taxon>
        <taxon>Arthropoda</taxon>
        <taxon>Hexapoda</taxon>
        <taxon>Insecta</taxon>
        <taxon>Pterygota</taxon>
        <taxon>Neoptera</taxon>
        <taxon>Paraneoptera</taxon>
        <taxon>Hemiptera</taxon>
        <taxon>Sternorrhyncha</taxon>
        <taxon>Aphidomorpha</taxon>
        <taxon>Aphidoidea</taxon>
        <taxon>Aphididae</taxon>
        <taxon>Macrosiphini</taxon>
        <taxon>Macrosiphum</taxon>
    </lineage>
</organism>
<dbReference type="AlphaFoldDB" id="A0AAV0W375"/>
<comment type="caution">
    <text evidence="1">The sequence shown here is derived from an EMBL/GenBank/DDBJ whole genome shotgun (WGS) entry which is preliminary data.</text>
</comment>
<dbReference type="Proteomes" id="UP001160148">
    <property type="component" value="Unassembled WGS sequence"/>
</dbReference>
<evidence type="ECO:0000313" key="2">
    <source>
        <dbReference type="Proteomes" id="UP001160148"/>
    </source>
</evidence>
<dbReference type="PANTHER" id="PTHR34153:SF2">
    <property type="entry name" value="SI:CH211-262H13.3-RELATED"/>
    <property type="match status" value="1"/>
</dbReference>
<proteinExistence type="predicted"/>
<keyword evidence="2" id="KW-1185">Reference proteome</keyword>
<sequence length="381" mass="43236">MADNKRKVSPRWVIVLFPEYNKEYSVVPINWLTQTNPQFCYWPPGIVDSDVLQMAEDPQCTWTKYQVNVHGGNKTYDNFRKAWYQQVEIEKSTTETEVEEHEVLRHKRTKKMPSLKNKSVFDVSDESDNSRNSDSCFDVMASSSNQHLTVTVPAAPIGKLASTSSFSPTVGVESAYSLDYTELMPKISKQTIQTAHLCSASDISPKQSNSIDTLSEMVLQQNNDQTVKMMLNRILIKIANIENILSKNNEDNSALLDESFISKFPITNAEGFLLVETCILNEHSFVSKLKFFIQSIGGRDGKEHIIRSLSKLLTNEYAGKCTMTGRGKNIITKLGDTELIKILTKVIKENSKNNITNSDIEVEIAEWLRRANTRVHREKQN</sequence>
<reference evidence="1 2" key="1">
    <citation type="submission" date="2023-01" db="EMBL/GenBank/DDBJ databases">
        <authorList>
            <person name="Whitehead M."/>
        </authorList>
    </citation>
    <scope>NUCLEOTIDE SEQUENCE [LARGE SCALE GENOMIC DNA]</scope>
</reference>
<gene>
    <name evidence="1" type="ORF">MEUPH1_LOCUS6731</name>
</gene>
<name>A0AAV0W375_9HEMI</name>
<evidence type="ECO:0008006" key="3">
    <source>
        <dbReference type="Google" id="ProtNLM"/>
    </source>
</evidence>
<protein>
    <recommendedName>
        <fullName evidence="3">DUF4806 domain-containing protein</fullName>
    </recommendedName>
</protein>
<evidence type="ECO:0000313" key="1">
    <source>
        <dbReference type="EMBL" id="CAI6350248.1"/>
    </source>
</evidence>
<dbReference type="EMBL" id="CARXXK010000001">
    <property type="protein sequence ID" value="CAI6350248.1"/>
    <property type="molecule type" value="Genomic_DNA"/>
</dbReference>
<accession>A0AAV0W375</accession>